<dbReference type="CDD" id="cd00756">
    <property type="entry name" value="MoaE"/>
    <property type="match status" value="1"/>
</dbReference>
<dbReference type="EMBL" id="JAUOPG010000001">
    <property type="protein sequence ID" value="MDO6452384.1"/>
    <property type="molecule type" value="Genomic_DNA"/>
</dbReference>
<dbReference type="SUPFAM" id="SSF54690">
    <property type="entry name" value="Molybdopterin synthase subunit MoaE"/>
    <property type="match status" value="1"/>
</dbReference>
<dbReference type="AlphaFoldDB" id="A0AAW7XDW7"/>
<dbReference type="GO" id="GO:0030366">
    <property type="term" value="F:molybdopterin synthase activity"/>
    <property type="evidence" value="ECO:0007669"/>
    <property type="project" value="UniProtKB-EC"/>
</dbReference>
<protein>
    <recommendedName>
        <fullName evidence="4">Molybdopterin synthase catalytic subunit</fullName>
        <ecNumber evidence="3">2.8.1.12</ecNumber>
    </recommendedName>
    <alternativeName>
        <fullName evidence="9">MPT synthase subunit 2</fullName>
    </alternativeName>
    <alternativeName>
        <fullName evidence="7">Molybdenum cofactor biosynthesis protein E</fullName>
    </alternativeName>
    <alternativeName>
        <fullName evidence="8">Molybdopterin-converting factor large subunit</fullName>
    </alternativeName>
    <alternativeName>
        <fullName evidence="10">Molybdopterin-converting factor subunit 2</fullName>
    </alternativeName>
</protein>
<evidence type="ECO:0000256" key="2">
    <source>
        <dbReference type="ARBA" id="ARBA00005426"/>
    </source>
</evidence>
<evidence type="ECO:0000256" key="10">
    <source>
        <dbReference type="ARBA" id="ARBA00032474"/>
    </source>
</evidence>
<dbReference type="EC" id="2.8.1.12" evidence="3"/>
<proteinExistence type="inferred from homology"/>
<comment type="pathway">
    <text evidence="1">Cofactor biosynthesis; molybdopterin biosynthesis.</text>
</comment>
<evidence type="ECO:0000256" key="8">
    <source>
        <dbReference type="ARBA" id="ARBA00030407"/>
    </source>
</evidence>
<gene>
    <name evidence="12" type="ORF">Q4490_02295</name>
</gene>
<evidence type="ECO:0000313" key="12">
    <source>
        <dbReference type="EMBL" id="MDO6452384.1"/>
    </source>
</evidence>
<comment type="catalytic activity">
    <reaction evidence="11">
        <text>2 [molybdopterin-synthase sulfur-carrier protein]-C-terminal-Gly-aminoethanethioate + cyclic pyranopterin phosphate + H2O = molybdopterin + 2 [molybdopterin-synthase sulfur-carrier protein]-C-terminal Gly-Gly + 2 H(+)</text>
        <dbReference type="Rhea" id="RHEA:26333"/>
        <dbReference type="Rhea" id="RHEA-COMP:12202"/>
        <dbReference type="Rhea" id="RHEA-COMP:19907"/>
        <dbReference type="ChEBI" id="CHEBI:15377"/>
        <dbReference type="ChEBI" id="CHEBI:15378"/>
        <dbReference type="ChEBI" id="CHEBI:58698"/>
        <dbReference type="ChEBI" id="CHEBI:59648"/>
        <dbReference type="ChEBI" id="CHEBI:90778"/>
        <dbReference type="ChEBI" id="CHEBI:232372"/>
        <dbReference type="EC" id="2.8.1.12"/>
    </reaction>
</comment>
<dbReference type="Proteomes" id="UP001169862">
    <property type="component" value="Unassembled WGS sequence"/>
</dbReference>
<evidence type="ECO:0000256" key="9">
    <source>
        <dbReference type="ARBA" id="ARBA00030781"/>
    </source>
</evidence>
<evidence type="ECO:0000256" key="3">
    <source>
        <dbReference type="ARBA" id="ARBA00011950"/>
    </source>
</evidence>
<name>A0AAW7XDW7_9GAMM</name>
<comment type="subunit">
    <text evidence="6">Heterotetramer of 2 MoaD subunits and 2 MoaE subunits. Also stable as homodimer. The enzyme changes between these two forms during catalysis.</text>
</comment>
<organism evidence="12 13">
    <name type="scientific">Neptunomonas phycophila</name>
    <dbReference type="NCBI Taxonomy" id="1572645"/>
    <lineage>
        <taxon>Bacteria</taxon>
        <taxon>Pseudomonadati</taxon>
        <taxon>Pseudomonadota</taxon>
        <taxon>Gammaproteobacteria</taxon>
        <taxon>Oceanospirillales</taxon>
        <taxon>Oceanospirillaceae</taxon>
        <taxon>Neptunomonas</taxon>
    </lineage>
</organism>
<evidence type="ECO:0000256" key="4">
    <source>
        <dbReference type="ARBA" id="ARBA00013858"/>
    </source>
</evidence>
<dbReference type="InterPro" id="IPR036563">
    <property type="entry name" value="MoaE_sf"/>
</dbReference>
<dbReference type="InterPro" id="IPR003448">
    <property type="entry name" value="Mopterin_biosynth_MoaE"/>
</dbReference>
<keyword evidence="5" id="KW-0501">Molybdenum cofactor biosynthesis</keyword>
<dbReference type="RefSeq" id="WP_303548388.1">
    <property type="nucleotide sequence ID" value="NZ_JAUOPG010000001.1"/>
</dbReference>
<evidence type="ECO:0000256" key="11">
    <source>
        <dbReference type="ARBA" id="ARBA00049878"/>
    </source>
</evidence>
<dbReference type="Pfam" id="PF02391">
    <property type="entry name" value="MoaE"/>
    <property type="match status" value="1"/>
</dbReference>
<dbReference type="Gene3D" id="3.90.1170.40">
    <property type="entry name" value="Molybdopterin biosynthesis MoaE subunit"/>
    <property type="match status" value="1"/>
</dbReference>
<dbReference type="GO" id="GO:0006777">
    <property type="term" value="P:Mo-molybdopterin cofactor biosynthetic process"/>
    <property type="evidence" value="ECO:0007669"/>
    <property type="project" value="UniProtKB-KW"/>
</dbReference>
<evidence type="ECO:0000256" key="7">
    <source>
        <dbReference type="ARBA" id="ARBA00029745"/>
    </source>
</evidence>
<accession>A0AAW7XDW7</accession>
<reference evidence="12" key="1">
    <citation type="submission" date="2023-07" db="EMBL/GenBank/DDBJ databases">
        <title>Genome content predicts the carbon catabolic preferences of heterotrophic bacteria.</title>
        <authorList>
            <person name="Gralka M."/>
        </authorList>
    </citation>
    <scope>NUCLEOTIDE SEQUENCE</scope>
    <source>
        <strain evidence="12">I2M16</strain>
    </source>
</reference>
<sequence>MDSIRINVQTEDFNIAQLHHWLSLGNVSSGAVVTFTGLVRDQTTNDFEGLFLEHYPGMTEKALLAIANQACERWDINKLHIVHRVGRLLLADNIVFVGVSCPHRAEAFEAAQFVMDYLKRDAPFWKKEIGKKPKWVEQKQSDLDKASQW</sequence>
<comment type="similarity">
    <text evidence="2">Belongs to the MoaE family.</text>
</comment>
<evidence type="ECO:0000256" key="6">
    <source>
        <dbReference type="ARBA" id="ARBA00026066"/>
    </source>
</evidence>
<dbReference type="PANTHER" id="PTHR23404">
    <property type="entry name" value="MOLYBDOPTERIN SYNTHASE RELATED"/>
    <property type="match status" value="1"/>
</dbReference>
<evidence type="ECO:0000313" key="13">
    <source>
        <dbReference type="Proteomes" id="UP001169862"/>
    </source>
</evidence>
<evidence type="ECO:0000256" key="5">
    <source>
        <dbReference type="ARBA" id="ARBA00023150"/>
    </source>
</evidence>
<evidence type="ECO:0000256" key="1">
    <source>
        <dbReference type="ARBA" id="ARBA00005046"/>
    </source>
</evidence>
<comment type="caution">
    <text evidence="12">The sequence shown here is derived from an EMBL/GenBank/DDBJ whole genome shotgun (WGS) entry which is preliminary data.</text>
</comment>